<dbReference type="KEGG" id="parq:DSM112329_00887"/>
<dbReference type="InterPro" id="IPR052336">
    <property type="entry name" value="MlaD_Phospholipid_Transporter"/>
</dbReference>
<dbReference type="RefSeq" id="WP_354700606.1">
    <property type="nucleotide sequence ID" value="NZ_CP114014.1"/>
</dbReference>
<dbReference type="PANTHER" id="PTHR33371:SF4">
    <property type="entry name" value="INTERMEMBRANE PHOSPHOLIPID TRANSPORT SYSTEM BINDING PROTEIN MLAD"/>
    <property type="match status" value="1"/>
</dbReference>
<evidence type="ECO:0000256" key="2">
    <source>
        <dbReference type="SAM" id="Phobius"/>
    </source>
</evidence>
<gene>
    <name evidence="4" type="ORF">DSM112329_00887</name>
</gene>
<keyword evidence="2" id="KW-1133">Transmembrane helix</keyword>
<dbReference type="AlphaFoldDB" id="A0AAU7ARE0"/>
<protein>
    <recommendedName>
        <fullName evidence="3">Mce/MlaD domain-containing protein</fullName>
    </recommendedName>
</protein>
<sequence>MGAFSRFEQVPGRARDRHTRNGLIVLLVLGALLYYAYTSGNVPFIPKGGELVTAEFATAANVQAGKTPVRVSGVEVGKVEKVERLDDGRGVRVKMRITDDGVDLRKDARADIYWRTLLGFAFYIDLDQGSDSAKLGDQTIAMKDTSTQVELDQVLASVTPPSREGIQTLFKEFDKGFNGDTSAGRATDALGPSMAQVAPGLDALRGTKPGDLTDTVRDASQLMGALAKNEVQLGQVIGNADTTLAVTAARSAALDSTLRNGPSALDQTRRTMTRLRTTLEILDPLADKLRPGVRVLDDASRAVRPALRQLNPTLADARPLLADLRPALTRLRSASNSGIPLLKDLDPTLTRLQEKILPALESKDKSDLNMKLYETIGPAVSGVAGSSSLYDSYSYVQHFQAVAGGGQSAGFLPCSLNVAPVGINCNDLNKVVTGLFAGIPGNRIRNSSLPKVPKGTAGTAAKTSSGGSTKQSAPSAVSNVTSSVTQATGSVKNLVTNTLTQLTGKLGG</sequence>
<dbReference type="EMBL" id="CP114014">
    <property type="protein sequence ID" value="XAY04061.1"/>
    <property type="molecule type" value="Genomic_DNA"/>
</dbReference>
<feature type="transmembrane region" description="Helical" evidence="2">
    <location>
        <begin position="21"/>
        <end position="37"/>
    </location>
</feature>
<dbReference type="PANTHER" id="PTHR33371">
    <property type="entry name" value="INTERMEMBRANE PHOSPHOLIPID TRANSPORT SYSTEM BINDING PROTEIN MLAD-RELATED"/>
    <property type="match status" value="1"/>
</dbReference>
<name>A0AAU7ARE0_9ACTN</name>
<evidence type="ECO:0000259" key="3">
    <source>
        <dbReference type="Pfam" id="PF02470"/>
    </source>
</evidence>
<dbReference type="Pfam" id="PF02470">
    <property type="entry name" value="MlaD"/>
    <property type="match status" value="1"/>
</dbReference>
<evidence type="ECO:0000256" key="1">
    <source>
        <dbReference type="SAM" id="MobiDB-lite"/>
    </source>
</evidence>
<keyword evidence="2" id="KW-0472">Membrane</keyword>
<keyword evidence="2" id="KW-0812">Transmembrane</keyword>
<proteinExistence type="predicted"/>
<feature type="compositionally biased region" description="Polar residues" evidence="1">
    <location>
        <begin position="461"/>
        <end position="477"/>
    </location>
</feature>
<reference evidence="4" key="1">
    <citation type="submission" date="2022-12" db="EMBL/GenBank/DDBJ databases">
        <title>Paraconexibacter alkalitolerans sp. nov. and Baekduia alba sp. nov., isolated from soil and emended description of the genera Paraconexibacter (Chun et al., 2020) and Baekduia (An et al., 2020).</title>
        <authorList>
            <person name="Vieira S."/>
            <person name="Huber K.J."/>
            <person name="Geppert A."/>
            <person name="Wolf J."/>
            <person name="Neumann-Schaal M."/>
            <person name="Muesken M."/>
            <person name="Overmann J."/>
        </authorList>
    </citation>
    <scope>NUCLEOTIDE SEQUENCE</scope>
    <source>
        <strain evidence="4">AEG42_29</strain>
    </source>
</reference>
<dbReference type="InterPro" id="IPR003399">
    <property type="entry name" value="Mce/MlaD"/>
</dbReference>
<accession>A0AAU7ARE0</accession>
<organism evidence="4">
    <name type="scientific">Paraconexibacter sp. AEG42_29</name>
    <dbReference type="NCBI Taxonomy" id="2997339"/>
    <lineage>
        <taxon>Bacteria</taxon>
        <taxon>Bacillati</taxon>
        <taxon>Actinomycetota</taxon>
        <taxon>Thermoleophilia</taxon>
        <taxon>Solirubrobacterales</taxon>
        <taxon>Paraconexibacteraceae</taxon>
        <taxon>Paraconexibacter</taxon>
    </lineage>
</organism>
<evidence type="ECO:0000313" key="4">
    <source>
        <dbReference type="EMBL" id="XAY04061.1"/>
    </source>
</evidence>
<feature type="region of interest" description="Disordered" evidence="1">
    <location>
        <begin position="447"/>
        <end position="477"/>
    </location>
</feature>
<feature type="domain" description="Mce/MlaD" evidence="3">
    <location>
        <begin position="50"/>
        <end position="129"/>
    </location>
</feature>